<dbReference type="GO" id="GO:0003677">
    <property type="term" value="F:DNA binding"/>
    <property type="evidence" value="ECO:0007669"/>
    <property type="project" value="UniProtKB-KW"/>
</dbReference>
<name>A0A3G8JHS1_9ACTN</name>
<evidence type="ECO:0000256" key="3">
    <source>
        <dbReference type="ARBA" id="ARBA00023163"/>
    </source>
</evidence>
<sequence>MTESLRWLRLSEGALQRDELSPLLGDRRAQTNVIVARCEYVLGHWDKALVSAHSALDLAADESQLWITAQAHAISAMVHAGRGNFDVADRHIKRGNQIAAVVPTVDAVGMTTCARAALAEVKGDSEAVIAELAVLTRGGGDHLPGSHSLFFWPTLVAARLDRGDRAGAESELAALIDSARRRCLDFRMQIHWLNARIAGLDGDSTRADVEYAAAVESETTDQLVLDRAAMRRDYGMFLRANRRRRAATEQFAIARRVLSDAGAFPYLRAVDSTITGGAGIPESADPDSALSILTDRERDVVVLAADGQTNKEIAAGLYVSVKAVEYHLGNAYAKLGVHSRRDLKGVVHRK</sequence>
<dbReference type="PROSITE" id="PS50043">
    <property type="entry name" value="HTH_LUXR_2"/>
    <property type="match status" value="1"/>
</dbReference>
<evidence type="ECO:0000259" key="4">
    <source>
        <dbReference type="PROSITE" id="PS50043"/>
    </source>
</evidence>
<reference evidence="5 6" key="1">
    <citation type="submission" date="2018-11" db="EMBL/GenBank/DDBJ databases">
        <title>Gordonia insulae sp. nov., isolated from an island soil.</title>
        <authorList>
            <person name="Kim Y.S."/>
            <person name="Kim S.B."/>
        </authorList>
    </citation>
    <scope>NUCLEOTIDE SEQUENCE [LARGE SCALE GENOMIC DNA]</scope>
    <source>
        <strain evidence="5 6">MMS17-SY073</strain>
    </source>
</reference>
<evidence type="ECO:0000313" key="6">
    <source>
        <dbReference type="Proteomes" id="UP000271469"/>
    </source>
</evidence>
<dbReference type="InterPro" id="IPR036388">
    <property type="entry name" value="WH-like_DNA-bd_sf"/>
</dbReference>
<accession>A0A3G8JHS1</accession>
<proteinExistence type="predicted"/>
<dbReference type="PANTHER" id="PTHR44688:SF16">
    <property type="entry name" value="DNA-BINDING TRANSCRIPTIONAL ACTIVATOR DEVR_DOSR"/>
    <property type="match status" value="1"/>
</dbReference>
<dbReference type="SMART" id="SM00421">
    <property type="entry name" value="HTH_LUXR"/>
    <property type="match status" value="1"/>
</dbReference>
<dbReference type="Proteomes" id="UP000271469">
    <property type="component" value="Chromosome"/>
</dbReference>
<dbReference type="InterPro" id="IPR016032">
    <property type="entry name" value="Sig_transdc_resp-reg_C-effctor"/>
</dbReference>
<dbReference type="AlphaFoldDB" id="A0A3G8JHS1"/>
<dbReference type="InterPro" id="IPR011990">
    <property type="entry name" value="TPR-like_helical_dom_sf"/>
</dbReference>
<dbReference type="Pfam" id="PF00196">
    <property type="entry name" value="GerE"/>
    <property type="match status" value="1"/>
</dbReference>
<evidence type="ECO:0000256" key="2">
    <source>
        <dbReference type="ARBA" id="ARBA00023125"/>
    </source>
</evidence>
<dbReference type="RefSeq" id="WP_164473733.1">
    <property type="nucleotide sequence ID" value="NZ_CP033972.1"/>
</dbReference>
<dbReference type="GO" id="GO:0006355">
    <property type="term" value="P:regulation of DNA-templated transcription"/>
    <property type="evidence" value="ECO:0007669"/>
    <property type="project" value="InterPro"/>
</dbReference>
<feature type="domain" description="HTH luxR-type" evidence="4">
    <location>
        <begin position="286"/>
        <end position="350"/>
    </location>
</feature>
<dbReference type="SUPFAM" id="SSF48452">
    <property type="entry name" value="TPR-like"/>
    <property type="match status" value="1"/>
</dbReference>
<organism evidence="5 6">
    <name type="scientific">Gordonia insulae</name>
    <dbReference type="NCBI Taxonomy" id="2420509"/>
    <lineage>
        <taxon>Bacteria</taxon>
        <taxon>Bacillati</taxon>
        <taxon>Actinomycetota</taxon>
        <taxon>Actinomycetes</taxon>
        <taxon>Mycobacteriales</taxon>
        <taxon>Gordoniaceae</taxon>
        <taxon>Gordonia</taxon>
    </lineage>
</organism>
<evidence type="ECO:0000313" key="5">
    <source>
        <dbReference type="EMBL" id="AZG44564.1"/>
    </source>
</evidence>
<dbReference type="CDD" id="cd06170">
    <property type="entry name" value="LuxR_C_like"/>
    <property type="match status" value="1"/>
</dbReference>
<dbReference type="SUPFAM" id="SSF46894">
    <property type="entry name" value="C-terminal effector domain of the bipartite response regulators"/>
    <property type="match status" value="1"/>
</dbReference>
<protein>
    <submittedName>
        <fullName evidence="5">HTH-type transcriptional regulator</fullName>
    </submittedName>
</protein>
<keyword evidence="2" id="KW-0238">DNA-binding</keyword>
<gene>
    <name evidence="5" type="ORF">D7316_01150</name>
</gene>
<dbReference type="PANTHER" id="PTHR44688">
    <property type="entry name" value="DNA-BINDING TRANSCRIPTIONAL ACTIVATOR DEVR_DOSR"/>
    <property type="match status" value="1"/>
</dbReference>
<keyword evidence="1" id="KW-0805">Transcription regulation</keyword>
<dbReference type="InterPro" id="IPR000792">
    <property type="entry name" value="Tscrpt_reg_LuxR_C"/>
</dbReference>
<dbReference type="KEGG" id="gom:D7316_01150"/>
<keyword evidence="3" id="KW-0804">Transcription</keyword>
<keyword evidence="6" id="KW-1185">Reference proteome</keyword>
<dbReference type="Gene3D" id="1.10.10.10">
    <property type="entry name" value="Winged helix-like DNA-binding domain superfamily/Winged helix DNA-binding domain"/>
    <property type="match status" value="1"/>
</dbReference>
<dbReference type="EMBL" id="CP033972">
    <property type="protein sequence ID" value="AZG44564.1"/>
    <property type="molecule type" value="Genomic_DNA"/>
</dbReference>
<evidence type="ECO:0000256" key="1">
    <source>
        <dbReference type="ARBA" id="ARBA00023015"/>
    </source>
</evidence>
<dbReference type="PRINTS" id="PR00038">
    <property type="entry name" value="HTHLUXR"/>
</dbReference>
<dbReference type="Gene3D" id="1.25.40.10">
    <property type="entry name" value="Tetratricopeptide repeat domain"/>
    <property type="match status" value="1"/>
</dbReference>